<dbReference type="SUPFAM" id="SSF46955">
    <property type="entry name" value="Putative DNA-binding domain"/>
    <property type="match status" value="1"/>
</dbReference>
<evidence type="ECO:0000313" key="3">
    <source>
        <dbReference type="Proteomes" id="UP000307087"/>
    </source>
</evidence>
<dbReference type="InterPro" id="IPR010093">
    <property type="entry name" value="SinI_DNA-bd"/>
</dbReference>
<dbReference type="GO" id="GO:0003677">
    <property type="term" value="F:DNA binding"/>
    <property type="evidence" value="ECO:0007669"/>
    <property type="project" value="InterPro"/>
</dbReference>
<comment type="caution">
    <text evidence="2">The sequence shown here is derived from an EMBL/GenBank/DDBJ whole genome shotgun (WGS) entry which is preliminary data.</text>
</comment>
<dbReference type="InterPro" id="IPR036388">
    <property type="entry name" value="WH-like_DNA-bd_sf"/>
</dbReference>
<feature type="domain" description="Helix-turn-helix" evidence="1">
    <location>
        <begin position="21"/>
        <end position="71"/>
    </location>
</feature>
<sequence length="79" mass="8870">MSQVSNAKRGVPSARRKMERLLSADEVAEFLGIPVATLYQWRHKGCGPEAYRVGKHLRYDPATVRAWLEEHLAVDHGVG</sequence>
<organism evidence="2 3">
    <name type="scientific">Nocardioides caeni</name>
    <dbReference type="NCBI Taxonomy" id="574700"/>
    <lineage>
        <taxon>Bacteria</taxon>
        <taxon>Bacillati</taxon>
        <taxon>Actinomycetota</taxon>
        <taxon>Actinomycetes</taxon>
        <taxon>Propionibacteriales</taxon>
        <taxon>Nocardioidaceae</taxon>
        <taxon>Nocardioides</taxon>
    </lineage>
</organism>
<dbReference type="InterPro" id="IPR041657">
    <property type="entry name" value="HTH_17"/>
</dbReference>
<protein>
    <submittedName>
        <fullName evidence="2">Helix-turn-helix domain-containing protein</fullName>
    </submittedName>
</protein>
<dbReference type="Gene3D" id="1.10.10.10">
    <property type="entry name" value="Winged helix-like DNA-binding domain superfamily/Winged helix DNA-binding domain"/>
    <property type="match status" value="1"/>
</dbReference>
<dbReference type="Pfam" id="PF12728">
    <property type="entry name" value="HTH_17"/>
    <property type="match status" value="1"/>
</dbReference>
<dbReference type="Proteomes" id="UP000307087">
    <property type="component" value="Unassembled WGS sequence"/>
</dbReference>
<dbReference type="EMBL" id="STGW01000003">
    <property type="protein sequence ID" value="THV16006.1"/>
    <property type="molecule type" value="Genomic_DNA"/>
</dbReference>
<evidence type="ECO:0000313" key="2">
    <source>
        <dbReference type="EMBL" id="THV16006.1"/>
    </source>
</evidence>
<dbReference type="InterPro" id="IPR009061">
    <property type="entry name" value="DNA-bd_dom_put_sf"/>
</dbReference>
<dbReference type="RefSeq" id="WP_136562101.1">
    <property type="nucleotide sequence ID" value="NZ_BAABLS010000010.1"/>
</dbReference>
<keyword evidence="3" id="KW-1185">Reference proteome</keyword>
<gene>
    <name evidence="2" type="ORF">E9934_06615</name>
</gene>
<dbReference type="NCBIfam" id="TIGR01764">
    <property type="entry name" value="excise"/>
    <property type="match status" value="1"/>
</dbReference>
<accession>A0A4V6T601</accession>
<dbReference type="OrthoDB" id="194758at2"/>
<evidence type="ECO:0000259" key="1">
    <source>
        <dbReference type="Pfam" id="PF12728"/>
    </source>
</evidence>
<reference evidence="2 3" key="1">
    <citation type="journal article" date="2009" name="Int. J. Syst. Evol. Microbiol.">
        <title>Nocardioides caeni sp. nov., isolated from wastewater.</title>
        <authorList>
            <person name="Yoon J.H."/>
            <person name="Kang S.J."/>
            <person name="Park S."/>
            <person name="Kim W."/>
            <person name="Oh T.K."/>
        </authorList>
    </citation>
    <scope>NUCLEOTIDE SEQUENCE [LARGE SCALE GENOMIC DNA]</scope>
    <source>
        <strain evidence="2 3">DSM 23134</strain>
    </source>
</reference>
<name>A0A4V6T601_9ACTN</name>
<proteinExistence type="predicted"/>
<dbReference type="AlphaFoldDB" id="A0A4V6T601"/>